<evidence type="ECO:0000313" key="1">
    <source>
        <dbReference type="EMBL" id="KAL2802190.1"/>
    </source>
</evidence>
<dbReference type="Proteomes" id="UP001610334">
    <property type="component" value="Unassembled WGS sequence"/>
</dbReference>
<evidence type="ECO:0000313" key="2">
    <source>
        <dbReference type="Proteomes" id="UP001610334"/>
    </source>
</evidence>
<proteinExistence type="predicted"/>
<organism evidence="1 2">
    <name type="scientific">Aspergillus granulosus</name>
    <dbReference type="NCBI Taxonomy" id="176169"/>
    <lineage>
        <taxon>Eukaryota</taxon>
        <taxon>Fungi</taxon>
        <taxon>Dikarya</taxon>
        <taxon>Ascomycota</taxon>
        <taxon>Pezizomycotina</taxon>
        <taxon>Eurotiomycetes</taxon>
        <taxon>Eurotiomycetidae</taxon>
        <taxon>Eurotiales</taxon>
        <taxon>Aspergillaceae</taxon>
        <taxon>Aspergillus</taxon>
        <taxon>Aspergillus subgen. Nidulantes</taxon>
    </lineage>
</organism>
<name>A0ABR4GSZ5_9EURO</name>
<gene>
    <name evidence="1" type="ORF">BJX63DRAFT_415720</name>
</gene>
<protein>
    <submittedName>
        <fullName evidence="1">Uncharacterized protein</fullName>
    </submittedName>
</protein>
<dbReference type="EMBL" id="JBFXLT010000202">
    <property type="protein sequence ID" value="KAL2802190.1"/>
    <property type="molecule type" value="Genomic_DNA"/>
</dbReference>
<accession>A0ABR4GSZ5</accession>
<keyword evidence="2" id="KW-1185">Reference proteome</keyword>
<reference evidence="1 2" key="1">
    <citation type="submission" date="2024-07" db="EMBL/GenBank/DDBJ databases">
        <title>Section-level genome sequencing and comparative genomics of Aspergillus sections Usti and Cavernicolus.</title>
        <authorList>
            <consortium name="Lawrence Berkeley National Laboratory"/>
            <person name="Nybo J.L."/>
            <person name="Vesth T.C."/>
            <person name="Theobald S."/>
            <person name="Frisvad J.C."/>
            <person name="Larsen T.O."/>
            <person name="Kjaerboelling I."/>
            <person name="Rothschild-Mancinelli K."/>
            <person name="Lyhne E.K."/>
            <person name="Kogle M.E."/>
            <person name="Barry K."/>
            <person name="Clum A."/>
            <person name="Na H."/>
            <person name="Ledsgaard L."/>
            <person name="Lin J."/>
            <person name="Lipzen A."/>
            <person name="Kuo A."/>
            <person name="Riley R."/>
            <person name="Mondo S."/>
            <person name="Labutti K."/>
            <person name="Haridas S."/>
            <person name="Pangalinan J."/>
            <person name="Salamov A.A."/>
            <person name="Simmons B.A."/>
            <person name="Magnuson J.K."/>
            <person name="Chen J."/>
            <person name="Drula E."/>
            <person name="Henrissat B."/>
            <person name="Wiebenga A."/>
            <person name="Lubbers R.J."/>
            <person name="Gomes A.C."/>
            <person name="Makela M.R."/>
            <person name="Stajich J."/>
            <person name="Grigoriev I.V."/>
            <person name="Mortensen U.H."/>
            <person name="De Vries R.P."/>
            <person name="Baker S.E."/>
            <person name="Andersen M.R."/>
        </authorList>
    </citation>
    <scope>NUCLEOTIDE SEQUENCE [LARGE SCALE GENOMIC DNA]</scope>
    <source>
        <strain evidence="1 2">CBS 588.65</strain>
    </source>
</reference>
<comment type="caution">
    <text evidence="1">The sequence shown here is derived from an EMBL/GenBank/DDBJ whole genome shotgun (WGS) entry which is preliminary data.</text>
</comment>
<sequence>MIVASKPGIRAPRVHCFFQVTDDTKYFITIRYIVMDYIDGQSLDACGEDHGDDQKLDVSRQVA</sequence>